<evidence type="ECO:0000256" key="3">
    <source>
        <dbReference type="ARBA" id="ARBA00022989"/>
    </source>
</evidence>
<dbReference type="OrthoDB" id="5376138at2759"/>
<dbReference type="KEGG" id="bze:COCCADRAFT_237"/>
<evidence type="ECO:0000313" key="6">
    <source>
        <dbReference type="EMBL" id="EUC39129.1"/>
    </source>
</evidence>
<sequence length="462" mass="51828">MSSSQPYRLFSPHPSKLPGSYIRNRLPSTKFLTKQNLRNNLAQAWSARRKRILLTVISSCQTSIAFTAASYYNAVPSLNTHFGVKNSQLGMTSFLISQAVGCRLWRPFSDDMGRKSVTRASLGLTNMSVLVCVLSKSFGGVIGGRIVGGLSSAGCDVNMRTIQDMFDEDKQFCAVLWASLFICLGTVLAGVAGGAVQQFLDWRSTFWLQLILGVATQLLHWLFTEEMRASVLLDREAKRQREEGSTNVYGPNYDKVWMEIFPFHKWVMAMFQPYEMITSEPITLLFALLSGYIDTLIFSYFERYSYILKQWSFTPTSISFILIALATSCVLGYFTFFPFVSNRNARRTKGENLVPRTRLDCPLCYIICLPHGLVICAFLIAGPPLHWFGVVVASVLVGIANIWLCVALLFHFVYRYTSRTLGARKSASNPNLQDIQKPEVAVPMKGGLWDEAVLYIVGLLGY</sequence>
<evidence type="ECO:0000256" key="4">
    <source>
        <dbReference type="ARBA" id="ARBA00023136"/>
    </source>
</evidence>
<evidence type="ECO:0000256" key="1">
    <source>
        <dbReference type="ARBA" id="ARBA00004141"/>
    </source>
</evidence>
<dbReference type="GO" id="GO:0005886">
    <property type="term" value="C:plasma membrane"/>
    <property type="evidence" value="ECO:0007669"/>
    <property type="project" value="TreeGrafter"/>
</dbReference>
<dbReference type="SUPFAM" id="SSF103473">
    <property type="entry name" value="MFS general substrate transporter"/>
    <property type="match status" value="1"/>
</dbReference>
<feature type="transmembrane region" description="Helical" evidence="5">
    <location>
        <begin position="387"/>
        <end position="414"/>
    </location>
</feature>
<dbReference type="PANTHER" id="PTHR23502">
    <property type="entry name" value="MAJOR FACILITATOR SUPERFAMILY"/>
    <property type="match status" value="1"/>
</dbReference>
<keyword evidence="2 5" id="KW-0812">Transmembrane</keyword>
<dbReference type="Pfam" id="PF07690">
    <property type="entry name" value="MFS_1"/>
    <property type="match status" value="1"/>
</dbReference>
<feature type="transmembrane region" description="Helical" evidence="5">
    <location>
        <begin position="321"/>
        <end position="341"/>
    </location>
</feature>
<comment type="subcellular location">
    <subcellularLocation>
        <location evidence="1">Membrane</location>
        <topology evidence="1">Multi-pass membrane protein</topology>
    </subcellularLocation>
</comment>
<keyword evidence="3 5" id="KW-1133">Transmembrane helix</keyword>
<keyword evidence="7" id="KW-1185">Reference proteome</keyword>
<dbReference type="eggNOG" id="KOG0255">
    <property type="taxonomic scope" value="Eukaryota"/>
</dbReference>
<evidence type="ECO:0000256" key="5">
    <source>
        <dbReference type="SAM" id="Phobius"/>
    </source>
</evidence>
<dbReference type="HOGENOM" id="CLU_008455_0_3_1"/>
<dbReference type="Gene3D" id="1.20.1250.20">
    <property type="entry name" value="MFS general substrate transporter like domains"/>
    <property type="match status" value="1"/>
</dbReference>
<dbReference type="GO" id="GO:0022857">
    <property type="term" value="F:transmembrane transporter activity"/>
    <property type="evidence" value="ECO:0007669"/>
    <property type="project" value="InterPro"/>
</dbReference>
<dbReference type="InterPro" id="IPR036259">
    <property type="entry name" value="MFS_trans_sf"/>
</dbReference>
<name>W6YUI3_COCC2</name>
<dbReference type="EMBL" id="KI964538">
    <property type="protein sequence ID" value="EUC39129.1"/>
    <property type="molecule type" value="Genomic_DNA"/>
</dbReference>
<feature type="transmembrane region" description="Helical" evidence="5">
    <location>
        <begin position="362"/>
        <end position="381"/>
    </location>
</feature>
<feature type="transmembrane region" description="Helical" evidence="5">
    <location>
        <begin position="206"/>
        <end position="223"/>
    </location>
</feature>
<accession>W6YUI3</accession>
<gene>
    <name evidence="6" type="ORF">COCCADRAFT_237</name>
</gene>
<feature type="transmembrane region" description="Helical" evidence="5">
    <location>
        <begin position="282"/>
        <end position="301"/>
    </location>
</feature>
<evidence type="ECO:0000256" key="2">
    <source>
        <dbReference type="ARBA" id="ARBA00022692"/>
    </source>
</evidence>
<dbReference type="AlphaFoldDB" id="W6YUI3"/>
<feature type="transmembrane region" description="Helical" evidence="5">
    <location>
        <begin position="175"/>
        <end position="200"/>
    </location>
</feature>
<dbReference type="Proteomes" id="UP000053841">
    <property type="component" value="Unassembled WGS sequence"/>
</dbReference>
<evidence type="ECO:0000313" key="7">
    <source>
        <dbReference type="Proteomes" id="UP000053841"/>
    </source>
</evidence>
<dbReference type="PANTHER" id="PTHR23502:SF3">
    <property type="entry name" value="MAJOR FACILITATOR SUPERFAMILY (MFS) PROFILE DOMAIN-CONTAINING PROTEIN-RELATED"/>
    <property type="match status" value="1"/>
</dbReference>
<reference evidence="6 7" key="1">
    <citation type="journal article" date="2013" name="PLoS Genet.">
        <title>Comparative genome structure, secondary metabolite, and effector coding capacity across Cochliobolus pathogens.</title>
        <authorList>
            <person name="Condon B.J."/>
            <person name="Leng Y."/>
            <person name="Wu D."/>
            <person name="Bushley K.E."/>
            <person name="Ohm R.A."/>
            <person name="Otillar R."/>
            <person name="Martin J."/>
            <person name="Schackwitz W."/>
            <person name="Grimwood J."/>
            <person name="MohdZainudin N."/>
            <person name="Xue C."/>
            <person name="Wang R."/>
            <person name="Manning V.A."/>
            <person name="Dhillon B."/>
            <person name="Tu Z.J."/>
            <person name="Steffenson B.J."/>
            <person name="Salamov A."/>
            <person name="Sun H."/>
            <person name="Lowry S."/>
            <person name="LaButti K."/>
            <person name="Han J."/>
            <person name="Copeland A."/>
            <person name="Lindquist E."/>
            <person name="Barry K."/>
            <person name="Schmutz J."/>
            <person name="Baker S.E."/>
            <person name="Ciuffetti L.M."/>
            <person name="Grigoriev I.V."/>
            <person name="Zhong S."/>
            <person name="Turgeon B.G."/>
        </authorList>
    </citation>
    <scope>NUCLEOTIDE SEQUENCE [LARGE SCALE GENOMIC DNA]</scope>
    <source>
        <strain evidence="6 7">26-R-13</strain>
    </source>
</reference>
<protein>
    <recommendedName>
        <fullName evidence="8">Major facilitator superfamily (MFS) profile domain-containing protein</fullName>
    </recommendedName>
</protein>
<dbReference type="RefSeq" id="XP_007706480.1">
    <property type="nucleotide sequence ID" value="XM_007708290.1"/>
</dbReference>
<proteinExistence type="predicted"/>
<evidence type="ECO:0008006" key="8">
    <source>
        <dbReference type="Google" id="ProtNLM"/>
    </source>
</evidence>
<dbReference type="InterPro" id="IPR011701">
    <property type="entry name" value="MFS"/>
</dbReference>
<keyword evidence="4 5" id="KW-0472">Membrane</keyword>
<dbReference type="GeneID" id="19145465"/>
<organism evidence="6 7">
    <name type="scientific">Cochliobolus carbonum (strain 26-R-13)</name>
    <name type="common">Maize leaf spot fungus</name>
    <name type="synonym">Bipolaris zeicola</name>
    <dbReference type="NCBI Taxonomy" id="930089"/>
    <lineage>
        <taxon>Eukaryota</taxon>
        <taxon>Fungi</taxon>
        <taxon>Dikarya</taxon>
        <taxon>Ascomycota</taxon>
        <taxon>Pezizomycotina</taxon>
        <taxon>Dothideomycetes</taxon>
        <taxon>Pleosporomycetidae</taxon>
        <taxon>Pleosporales</taxon>
        <taxon>Pleosporineae</taxon>
        <taxon>Pleosporaceae</taxon>
        <taxon>Bipolaris</taxon>
    </lineage>
</organism>